<dbReference type="FunFam" id="1.25.10.10:FF:000068">
    <property type="entry name" value="cytoskeleton-associated protein 5 isoform X1"/>
    <property type="match status" value="1"/>
</dbReference>
<accession>A0A8H3DYY3</accession>
<feature type="compositionally biased region" description="Low complexity" evidence="7">
    <location>
        <begin position="1997"/>
        <end position="2031"/>
    </location>
</feature>
<feature type="domain" description="TOG" evidence="8">
    <location>
        <begin position="2"/>
        <end position="236"/>
    </location>
</feature>
<evidence type="ECO:0000256" key="3">
    <source>
        <dbReference type="ARBA" id="ARBA00022737"/>
    </source>
</evidence>
<feature type="domain" description="TOG" evidence="8">
    <location>
        <begin position="1288"/>
        <end position="1539"/>
    </location>
</feature>
<feature type="compositionally biased region" description="Low complexity" evidence="7">
    <location>
        <begin position="594"/>
        <end position="617"/>
    </location>
</feature>
<protein>
    <recommendedName>
        <fullName evidence="8">TOG domain-containing protein</fullName>
    </recommendedName>
</protein>
<dbReference type="GO" id="GO:1990498">
    <property type="term" value="C:mitotic spindle microtubule"/>
    <property type="evidence" value="ECO:0007669"/>
    <property type="project" value="UniProtKB-ARBA"/>
</dbReference>
<dbReference type="FunFam" id="1.25.10.10:FF:000019">
    <property type="entry name" value="Cytoskeleton-associated protein 5"/>
    <property type="match status" value="1"/>
</dbReference>
<evidence type="ECO:0000256" key="7">
    <source>
        <dbReference type="SAM" id="MobiDB-lite"/>
    </source>
</evidence>
<feature type="region of interest" description="Disordered" evidence="7">
    <location>
        <begin position="1968"/>
        <end position="2049"/>
    </location>
</feature>
<dbReference type="GO" id="GO:0030951">
    <property type="term" value="P:establishment or maintenance of microtubule cytoskeleton polarity"/>
    <property type="evidence" value="ECO:0007669"/>
    <property type="project" value="InterPro"/>
</dbReference>
<dbReference type="InterPro" id="IPR016024">
    <property type="entry name" value="ARM-type_fold"/>
</dbReference>
<keyword evidence="4" id="KW-0206">Cytoskeleton</keyword>
<feature type="domain" description="TOG" evidence="8">
    <location>
        <begin position="644"/>
        <end position="878"/>
    </location>
</feature>
<dbReference type="SMART" id="SM01349">
    <property type="entry name" value="TOG"/>
    <property type="match status" value="5"/>
</dbReference>
<organism evidence="9 10">
    <name type="scientific">Rhizoctonia solani</name>
    <dbReference type="NCBI Taxonomy" id="456999"/>
    <lineage>
        <taxon>Eukaryota</taxon>
        <taxon>Fungi</taxon>
        <taxon>Dikarya</taxon>
        <taxon>Basidiomycota</taxon>
        <taxon>Agaricomycotina</taxon>
        <taxon>Agaricomycetes</taxon>
        <taxon>Cantharellales</taxon>
        <taxon>Ceratobasidiaceae</taxon>
        <taxon>Rhizoctonia</taxon>
    </lineage>
</organism>
<feature type="region of interest" description="Disordered" evidence="7">
    <location>
        <begin position="231"/>
        <end position="275"/>
    </location>
</feature>
<dbReference type="InterPro" id="IPR021133">
    <property type="entry name" value="HEAT_type_2"/>
</dbReference>
<dbReference type="GO" id="GO:0000022">
    <property type="term" value="P:mitotic spindle elongation"/>
    <property type="evidence" value="ECO:0007669"/>
    <property type="project" value="UniProtKB-ARBA"/>
</dbReference>
<keyword evidence="2" id="KW-0963">Cytoplasm</keyword>
<dbReference type="SUPFAM" id="SSF48371">
    <property type="entry name" value="ARM repeat"/>
    <property type="match status" value="3"/>
</dbReference>
<dbReference type="PANTHER" id="PTHR12609">
    <property type="entry name" value="MICROTUBULE ASSOCIATED PROTEIN XMAP215"/>
    <property type="match status" value="1"/>
</dbReference>
<dbReference type="GO" id="GO:0044732">
    <property type="term" value="C:mitotic spindle pole body"/>
    <property type="evidence" value="ECO:0007669"/>
    <property type="project" value="UniProtKB-ARBA"/>
</dbReference>
<name>A0A8H3DYY3_9AGAM</name>
<proteinExistence type="inferred from homology"/>
<evidence type="ECO:0000256" key="6">
    <source>
        <dbReference type="PROSITE-ProRule" id="PRU00103"/>
    </source>
</evidence>
<dbReference type="GO" id="GO:0051301">
    <property type="term" value="P:cell division"/>
    <property type="evidence" value="ECO:0007669"/>
    <property type="project" value="UniProtKB-KW"/>
</dbReference>
<feature type="domain" description="TOG" evidence="8">
    <location>
        <begin position="904"/>
        <end position="1139"/>
    </location>
</feature>
<feature type="compositionally biased region" description="Basic and acidic residues" evidence="7">
    <location>
        <begin position="249"/>
        <end position="258"/>
    </location>
</feature>
<evidence type="ECO:0000259" key="8">
    <source>
        <dbReference type="SMART" id="SM01349"/>
    </source>
</evidence>
<dbReference type="GO" id="GO:0099070">
    <property type="term" value="C:static microtubule bundle"/>
    <property type="evidence" value="ECO:0007669"/>
    <property type="project" value="UniProtKB-ARBA"/>
</dbReference>
<dbReference type="Gene3D" id="1.25.10.10">
    <property type="entry name" value="Leucine-rich Repeat Variant"/>
    <property type="match status" value="5"/>
</dbReference>
<feature type="compositionally biased region" description="Acidic residues" evidence="7">
    <location>
        <begin position="259"/>
        <end position="271"/>
    </location>
</feature>
<feature type="repeat" description="HEAT" evidence="6">
    <location>
        <begin position="451"/>
        <end position="488"/>
    </location>
</feature>
<feature type="region of interest" description="Disordered" evidence="7">
    <location>
        <begin position="1172"/>
        <end position="1251"/>
    </location>
</feature>
<feature type="compositionally biased region" description="Basic and acidic residues" evidence="7">
    <location>
        <begin position="1211"/>
        <end position="1221"/>
    </location>
</feature>
<evidence type="ECO:0000256" key="1">
    <source>
        <dbReference type="ARBA" id="ARBA00004245"/>
    </source>
</evidence>
<comment type="similarity">
    <text evidence="5">Belongs to the TOG/XMAP215 family.</text>
</comment>
<feature type="domain" description="TOG" evidence="8">
    <location>
        <begin position="280"/>
        <end position="514"/>
    </location>
</feature>
<comment type="subcellular location">
    <subcellularLocation>
        <location evidence="1">Cytoplasm</location>
        <location evidence="1">Cytoskeleton</location>
    </subcellularLocation>
</comment>
<evidence type="ECO:0000256" key="4">
    <source>
        <dbReference type="ARBA" id="ARBA00023212"/>
    </source>
</evidence>
<feature type="compositionally biased region" description="Polar residues" evidence="7">
    <location>
        <begin position="1648"/>
        <end position="1658"/>
    </location>
</feature>
<evidence type="ECO:0000256" key="5">
    <source>
        <dbReference type="ARBA" id="ARBA00025722"/>
    </source>
</evidence>
<feature type="region of interest" description="Disordered" evidence="7">
    <location>
        <begin position="2110"/>
        <end position="2163"/>
    </location>
</feature>
<evidence type="ECO:0000256" key="2">
    <source>
        <dbReference type="ARBA" id="ARBA00022490"/>
    </source>
</evidence>
<reference evidence="9" key="1">
    <citation type="submission" date="2021-01" db="EMBL/GenBank/DDBJ databases">
        <authorList>
            <person name="Kaushik A."/>
        </authorList>
    </citation>
    <scope>NUCLEOTIDE SEQUENCE</scope>
    <source>
        <strain evidence="9">AG5</strain>
    </source>
</reference>
<evidence type="ECO:0000313" key="10">
    <source>
        <dbReference type="Proteomes" id="UP000663827"/>
    </source>
</evidence>
<dbReference type="GO" id="GO:0046785">
    <property type="term" value="P:microtubule polymerization"/>
    <property type="evidence" value="ECO:0007669"/>
    <property type="project" value="InterPro"/>
</dbReference>
<gene>
    <name evidence="9" type="ORF">RDB_LOCUS93173</name>
</gene>
<evidence type="ECO:0000313" key="9">
    <source>
        <dbReference type="EMBL" id="CAE7155230.1"/>
    </source>
</evidence>
<dbReference type="GO" id="GO:0061863">
    <property type="term" value="F:microtubule plus end polymerase"/>
    <property type="evidence" value="ECO:0007669"/>
    <property type="project" value="InterPro"/>
</dbReference>
<dbReference type="InterPro" id="IPR034085">
    <property type="entry name" value="TOG"/>
</dbReference>
<dbReference type="FunFam" id="1.25.10.10:FF:000063">
    <property type="entry name" value="Putative cytoskeleton-associated protein 5"/>
    <property type="match status" value="1"/>
</dbReference>
<keyword evidence="3" id="KW-0677">Repeat</keyword>
<feature type="compositionally biased region" description="Polar residues" evidence="7">
    <location>
        <begin position="1976"/>
        <end position="1987"/>
    </location>
</feature>
<feature type="compositionally biased region" description="Polar residues" evidence="7">
    <location>
        <begin position="1613"/>
        <end position="1626"/>
    </location>
</feature>
<dbReference type="InterPro" id="IPR045110">
    <property type="entry name" value="XMAP215"/>
</dbReference>
<dbReference type="GO" id="GO:0005881">
    <property type="term" value="C:cytoplasmic microtubule"/>
    <property type="evidence" value="ECO:0007669"/>
    <property type="project" value="UniProtKB-ARBA"/>
</dbReference>
<dbReference type="Proteomes" id="UP000663827">
    <property type="component" value="Unassembled WGS sequence"/>
</dbReference>
<dbReference type="InterPro" id="IPR011989">
    <property type="entry name" value="ARM-like"/>
</dbReference>
<comment type="caution">
    <text evidence="9">The sequence shown here is derived from an EMBL/GenBank/DDBJ whole genome shotgun (WGS) entry which is preliminary data.</text>
</comment>
<dbReference type="EMBL" id="CAJNJQ010001933">
    <property type="protein sequence ID" value="CAE7155230.1"/>
    <property type="molecule type" value="Genomic_DNA"/>
</dbReference>
<dbReference type="GO" id="GO:0051315">
    <property type="term" value="P:attachment of mitotic spindle microtubules to kinetochore"/>
    <property type="evidence" value="ECO:0007669"/>
    <property type="project" value="UniProtKB-ARBA"/>
</dbReference>
<feature type="region of interest" description="Disordered" evidence="7">
    <location>
        <begin position="549"/>
        <end position="617"/>
    </location>
</feature>
<dbReference type="InterPro" id="IPR048491">
    <property type="entry name" value="XMAP215_CLASP_TOG"/>
</dbReference>
<dbReference type="PROSITE" id="PS50077">
    <property type="entry name" value="HEAT_REPEAT"/>
    <property type="match status" value="1"/>
</dbReference>
<feature type="region of interest" description="Disordered" evidence="7">
    <location>
        <begin position="1559"/>
        <end position="1677"/>
    </location>
</feature>
<dbReference type="GO" id="GO:0051010">
    <property type="term" value="F:microtubule plus-end binding"/>
    <property type="evidence" value="ECO:0007669"/>
    <property type="project" value="InterPro"/>
</dbReference>
<dbReference type="GO" id="GO:1990571">
    <property type="term" value="P:meiotic centromere clustering"/>
    <property type="evidence" value="ECO:0007669"/>
    <property type="project" value="UniProtKB-ARBA"/>
</dbReference>
<dbReference type="Pfam" id="PF21041">
    <property type="entry name" value="XMAP215_CLASP_TOG"/>
    <property type="match status" value="4"/>
</dbReference>
<feature type="compositionally biased region" description="Polar residues" evidence="7">
    <location>
        <begin position="2138"/>
        <end position="2151"/>
    </location>
</feature>
<feature type="compositionally biased region" description="Low complexity" evidence="7">
    <location>
        <begin position="1172"/>
        <end position="1188"/>
    </location>
</feature>
<sequence>MDGAPPPEEDFSGIPIGERLVHKNWKARVHGYEALIKLFQSTASEDDPAFRPYISNSDLLKKVATDANAVAQEKGLEAILALVEFAGEGAARTRDAVIPALVDKCYGSARAGTKAKAIELTLRYVEIDNGGEAIVNDLIPGLSAKQPKTVLGTVTALREMISAYGPKVIPPKMILKNLPKIFGHTDKNVRAEGTGLTQSLYTYLGPGLQPFLADLKPVQIKELTEGFEALDKESKGQGTGAQTRWTKAQARERQAAEERAEDTEEAPEGGEAEAAVDPMDFIEAVDIMPKVPGNFHEAMGSSKWKDRKEALDALLEVLKATPKVADSDGHGELAKALAKRMSDANIMCVITAANCIEALAKGVGKSFGRHRGSLVTPMLERLKERKANVTDAIGVGLDAVFVTTALPDVTEDILNSLKSKNPQVKEGTLKFLNRSLATTRIPPAKDDVKPLSTQLAALLEDSDEKVRTSAAEGLGLTMKIVGERALNPVMESMDDIRKAKVKEAFDKAQVKCKATAAPPPKPPPAAAPPKVFIPPHSVGFYLRRAQKKKAAPPLKPDMVFDDVAPGDSPVAKKPEIVEEMAPPKAKPPARFLKKGPAAAEKPAAEKPAAPAAAPSKKLPPAVAAASAKSAKAAPPPATDTFKFKFTPEEADARYADLVPAQIQADLVDAQWKVRLAALEEMTTWLDGELNGDAIESEVLFRFLGKKPGWGEKNFQVSAKVYALMGMLAERSSTFSKGSAALAIPHLAEKLGDMKLKKPAGDLLLTFAEKTSLSFVLSQVYDPVAKQKAPKVVADSLTWVKQALTDFGVAGLSMRSLIDFLKGCLQNSNAAVRSSATATLVTVRLFAGTGIKDFMEDLNPQLLATIDSEFNKVDGQSAPEPTRFSADVAAAPAGGSGGGVDVMDELFPRVDLDKLVGATSIVADAKSDQWKVRKEALELLQSILDTKANQRLKPNMGEIGQVLKARVADTNKVVQALALDIITRISNGMNKPFEKHTKLLTLPVATVLSDQKANVRALAVSTLNAMATACEALDPMCVPLGTALETGNPAQRGALLGWLTDWFKTHEPSASLDLTSWAAPIVSCLEDRNGDVRKGAQAVLPIVIARAGYDHVLNQTNSLKPASRSTVVPLIQAARSSAPAPPAAPAAAPAASRPAAKPAVKVPPAAAKISAAVESPPASPAQSTAPKSALAAGRAPSGTGRRMMQLNAAARSDSRADPEDRPGSSASIRAPSKAGALKRPTVPAKAATPVSSSSAPFITANMDVKNSRLAKDGSKWVIESGPTRKDLVDMLQHQMEPHASKELQGYLFSHDHNAVNDYITGLGILADAFADGVSGDERLGLPIDDLKAMLLANQDLALKYASLRVHEPQPNLIVRCVDVVDQVLAFMSAEKYMMADNEAMAFVPTYIHKLGDAREAVRVRVQGIIQNLQLVFPTSRLFSILLEHGTKSKVAKTRQGTLDELASILKKSGMRACDPAKAFPAIAALISDKDPYVRKSTLTVIAEGYVLMGDKIWKYLGALSGKDKTQVEERLRRTTTLAQPPSPAKTEVAPVPAIARLTGGVARAGSPGPGLRYGGIPRPASPAVAGRTANPSSPVHSMRPHSPAALSTVGRPASPTTSKLPQTTGAGPSSPVRSKGLMPPSKLSLPRTRGNSLRQTDVQTRPELATNGNRAEVSPGNEASLDDITKIISNILSNDPGRSVDALKTIQNVLEVPSDQAPLSKSFRDLADHTEGLVETIVIQMSQTFERTEDVHNPATYRLMKHLIQTCNAICDHAALLESLSVDSLQSLLEELTMRLLQTDDTRDQKVKDLSRFLNMVILRLFNTGKKISVLRALFNLLLQLTKPFPANGTTADAQEAKVAELVLKCVWKLARNIPADLQKGAIDPIELLPALETFLQTIPPNDWRQRSANKIPCGDMPLRTIKVIIQHIVAHYADEVYELLSAAFDDPSATIIYPYVFRILNSAEKQLASESGRPRSGTNGSTRSVSPDRQLAHAQVTPSYPSASTAASSIAPTHYQSAARSSSGNSRSPSLNGGGTFQGPPIEEPDPDARLDEILGHISSETTGALHKEGITELHHFLKAHPHKKARVDQLLDQTGPSFRKYIARALASRAAEDEERNSAVAETLNRLESVRRERDSVPSSPTNRSMTGSRRISGGPDLPQTDEALSRLHNIFNYHSKPTNGLHRPTSSVTTLSGHGIYAPHDAKSTTPPPS</sequence>
<feature type="region of interest" description="Disordered" evidence="7">
    <location>
        <begin position="2177"/>
        <end position="2212"/>
    </location>
</feature>